<protein>
    <submittedName>
        <fullName evidence="5">N-acetylmuramoyl-L-alanine amidase LytC</fullName>
        <ecNumber evidence="5">3.5.1.28</ecNumber>
    </submittedName>
</protein>
<dbReference type="SUPFAM" id="SSF53187">
    <property type="entry name" value="Zn-dependent exopeptidases"/>
    <property type="match status" value="1"/>
</dbReference>
<dbReference type="GO" id="GO:0030288">
    <property type="term" value="C:outer membrane-bounded periplasmic space"/>
    <property type="evidence" value="ECO:0007669"/>
    <property type="project" value="TreeGrafter"/>
</dbReference>
<gene>
    <name evidence="5" type="primary">lytC_2</name>
    <name evidence="5" type="ORF">AULFYP135_00918</name>
</gene>
<dbReference type="InterPro" id="IPR008964">
    <property type="entry name" value="Invasin/intimin_cell_adhesion"/>
</dbReference>
<evidence type="ECO:0000259" key="3">
    <source>
        <dbReference type="SMART" id="SM00635"/>
    </source>
</evidence>
<dbReference type="InterPro" id="IPR050695">
    <property type="entry name" value="N-acetylmuramoyl_amidase_3"/>
</dbReference>
<dbReference type="EC" id="3.5.1.28" evidence="5"/>
<organism evidence="5">
    <name type="scientific">uncultured Anaerotruncus sp</name>
    <dbReference type="NCBI Taxonomy" id="905011"/>
    <lineage>
        <taxon>Bacteria</taxon>
        <taxon>Bacillati</taxon>
        <taxon>Bacillota</taxon>
        <taxon>Clostridia</taxon>
        <taxon>Eubacteriales</taxon>
        <taxon>Oscillospiraceae</taxon>
        <taxon>Anaerotruncus</taxon>
        <taxon>environmental samples</taxon>
    </lineage>
</organism>
<feature type="region of interest" description="Disordered" evidence="2">
    <location>
        <begin position="47"/>
        <end position="96"/>
    </location>
</feature>
<evidence type="ECO:0000256" key="1">
    <source>
        <dbReference type="ARBA" id="ARBA00022801"/>
    </source>
</evidence>
<proteinExistence type="predicted"/>
<evidence type="ECO:0000256" key="2">
    <source>
        <dbReference type="SAM" id="MobiDB-lite"/>
    </source>
</evidence>
<feature type="region of interest" description="Disordered" evidence="2">
    <location>
        <begin position="982"/>
        <end position="1015"/>
    </location>
</feature>
<feature type="domain" description="MurNAc-LAA" evidence="4">
    <location>
        <begin position="868"/>
        <end position="975"/>
    </location>
</feature>
<evidence type="ECO:0000313" key="5">
    <source>
        <dbReference type="EMBL" id="VYS92038.1"/>
    </source>
</evidence>
<dbReference type="SMART" id="SM00635">
    <property type="entry name" value="BID_2"/>
    <property type="match status" value="3"/>
</dbReference>
<reference evidence="5" key="1">
    <citation type="submission" date="2019-11" db="EMBL/GenBank/DDBJ databases">
        <authorList>
            <person name="Feng L."/>
        </authorList>
    </citation>
    <scope>NUCLEOTIDE SEQUENCE</scope>
    <source>
        <strain evidence="5">AundefinedLFYP135</strain>
    </source>
</reference>
<dbReference type="GO" id="GO:0008745">
    <property type="term" value="F:N-acetylmuramoyl-L-alanine amidase activity"/>
    <property type="evidence" value="ECO:0007669"/>
    <property type="project" value="UniProtKB-EC"/>
</dbReference>
<accession>A0A6N2SHJ4</accession>
<feature type="domain" description="BIG2" evidence="3">
    <location>
        <begin position="1101"/>
        <end position="1178"/>
    </location>
</feature>
<dbReference type="Pfam" id="PF02368">
    <property type="entry name" value="Big_2"/>
    <property type="match status" value="2"/>
</dbReference>
<dbReference type="Gene3D" id="2.60.40.10">
    <property type="entry name" value="Immunoglobulins"/>
    <property type="match status" value="1"/>
</dbReference>
<dbReference type="InterPro" id="IPR002508">
    <property type="entry name" value="MurNAc-LAA_cat"/>
</dbReference>
<dbReference type="InterPro" id="IPR003343">
    <property type="entry name" value="Big_2"/>
</dbReference>
<dbReference type="CDD" id="cd02696">
    <property type="entry name" value="MurNAc-LAA"/>
    <property type="match status" value="1"/>
</dbReference>
<dbReference type="SUPFAM" id="SSF49373">
    <property type="entry name" value="Invasin/intimin cell-adhesion fragments"/>
    <property type="match status" value="2"/>
</dbReference>
<dbReference type="SMART" id="SM00646">
    <property type="entry name" value="Ami_3"/>
    <property type="match status" value="1"/>
</dbReference>
<name>A0A6N2SHJ4_9FIRM</name>
<dbReference type="Gene3D" id="2.60.40.1080">
    <property type="match status" value="3"/>
</dbReference>
<feature type="domain" description="BIG2" evidence="3">
    <location>
        <begin position="1190"/>
        <end position="1272"/>
    </location>
</feature>
<evidence type="ECO:0000259" key="4">
    <source>
        <dbReference type="SMART" id="SM00646"/>
    </source>
</evidence>
<dbReference type="Gene3D" id="3.40.630.40">
    <property type="entry name" value="Zn-dependent exopeptidases"/>
    <property type="match status" value="1"/>
</dbReference>
<dbReference type="PANTHER" id="PTHR30404:SF0">
    <property type="entry name" value="N-ACETYLMURAMOYL-L-ALANINE AMIDASE AMIC"/>
    <property type="match status" value="1"/>
</dbReference>
<dbReference type="EMBL" id="CACRSL010000003">
    <property type="protein sequence ID" value="VYS92038.1"/>
    <property type="molecule type" value="Genomic_DNA"/>
</dbReference>
<dbReference type="Pfam" id="PF01520">
    <property type="entry name" value="Amidase_3"/>
    <property type="match status" value="1"/>
</dbReference>
<keyword evidence="1 5" id="KW-0378">Hydrolase</keyword>
<dbReference type="GO" id="GO:0009253">
    <property type="term" value="P:peptidoglycan catabolic process"/>
    <property type="evidence" value="ECO:0007669"/>
    <property type="project" value="InterPro"/>
</dbReference>
<sequence>MANFYKDTKKMLKLLLGVLLALTAAIGLFAAVRTGALSRWAEGFSKKQESSSSVTAPSQGGSSSQPEGTVLTPPGNGEETPIDRTEGGSPSEETPIYFNRPSEMRAVYLTAGVDFLSDGDLSADKVQGDIDKALQNAKDLSMNSVIVNLTTGGKAIYFGTTAPAVETDFDVLDYLLKKAKEMGFYTYVRYDVLTLPGESGFAPAQEVDNQTVNLLEDSIKRLVTGYQMDGLLLDDYYNPYGEDSYTQYLKHGGGIGYENYMRGLSEMVFSAASRTVRENAPQVQVGMLTEAVWENRPAQPDGSQTSASFTALGTGNADNLSYAQKGLVDFVAVKAFGATTDPAAPFGTVVSWWAEQLSDYDLPFYVVHAADKAVTDNPGWGQYDQMVKQLVAADNVVGFDGSIYNSLGRMLEDPEGSFTKVKEYYSKEINLKHVLTELAVTKPAQTTYSTFEKTVTFMGASDPNVEVTINGERISTDQNGYFTVQRDLAPGENKFVIVHKGRTITYNITRKVVIIKEVKPEGTLTVDGNMKITISAIAYEDANVYAVVGGQTIGMSKVQTEDDSTEKDTSYARFEGTYTAPAATNAVQTIGNIVVYGEWQGVPTQSKQGAMVKVNKKTVIADGKPVRVTATQAETFPTSVIDDYSDPSYFPLPQGTIDYTVGDELIYKDGDRTFSYYKLASGVRVYTKDITAISESEGVGNNSINGITVTADGNYTKVILATQQKVSYRATYTGSSFNIAFNYTTSVPGSMNLNKNPLFSAANWSGATLQLPLKQNGRFIGYKAYYDDDGNLVFRFNNPPGGLSGARIVVDPGHDTSDPGTLGFLPAYPERVINAAIGELVADELRSRGASVYLIQSASQKVTLANRVEQGRSYNAHVLVSIHGNSAPSDAKGSEAYYFNPYSKNLASQAANAVSSALGTTNRGGKFGYYYVTRDPQFASTLIETGFLSNEREYRKLIDEEYQAQIASGIADAVDSYLRSMGSGSGTGTQTNGDVSSVGNSGSSSDGGGEVTGVSLNKNSLTLQKGKTAQLSAEVMPSDADNTDVLWESDDEEVATVSQSGKITAVGEGKALITVITEDGEFTDECLVTVTASGSSGSGGGVEEVSLNKERLDLAIGDSYTLKATIGPSSASGKGVTWDTTNSSVATVSSSGVVKAKKEGTCEIVATAADGDVEAYCVVYVTEDGDSGDAPEEIELDTYELELPVGESDRITASILPKGASAGKIRWEVETLKGKNVARTVDRGDAIAVTGRSPGEILLTAYWENDPDIYAECYLIVVD</sequence>
<feature type="compositionally biased region" description="Low complexity" evidence="2">
    <location>
        <begin position="57"/>
        <end position="66"/>
    </location>
</feature>
<feature type="compositionally biased region" description="Low complexity" evidence="2">
    <location>
        <begin position="988"/>
        <end position="1004"/>
    </location>
</feature>
<dbReference type="PANTHER" id="PTHR30404">
    <property type="entry name" value="N-ACETYLMURAMOYL-L-ALANINE AMIDASE"/>
    <property type="match status" value="1"/>
</dbReference>
<feature type="domain" description="BIG2" evidence="3">
    <location>
        <begin position="1010"/>
        <end position="1087"/>
    </location>
</feature>
<dbReference type="AlphaFoldDB" id="A0A6N2SHJ4"/>
<dbReference type="InterPro" id="IPR013783">
    <property type="entry name" value="Ig-like_fold"/>
</dbReference>